<name>A0A8S1UGU9_9CILI</name>
<dbReference type="EMBL" id="CAJJDO010000039">
    <property type="protein sequence ID" value="CAD8163574.1"/>
    <property type="molecule type" value="Genomic_DNA"/>
</dbReference>
<dbReference type="Proteomes" id="UP000689195">
    <property type="component" value="Unassembled WGS sequence"/>
</dbReference>
<sequence>MPLKLELKNQNKDHLQTSILQILYLQTFLKIDKIKGNLQLLQELLSLFNIVLNCLNRILKKLLIFHRNKNQKKQEIYIDWL</sequence>
<gene>
    <name evidence="1" type="ORF">PPENT_87.1.T0390289</name>
</gene>
<evidence type="ECO:0000313" key="2">
    <source>
        <dbReference type="Proteomes" id="UP000689195"/>
    </source>
</evidence>
<proteinExistence type="predicted"/>
<protein>
    <submittedName>
        <fullName evidence="1">Uncharacterized protein</fullName>
    </submittedName>
</protein>
<dbReference type="AlphaFoldDB" id="A0A8S1UGU9"/>
<accession>A0A8S1UGU9</accession>
<organism evidence="1 2">
    <name type="scientific">Paramecium pentaurelia</name>
    <dbReference type="NCBI Taxonomy" id="43138"/>
    <lineage>
        <taxon>Eukaryota</taxon>
        <taxon>Sar</taxon>
        <taxon>Alveolata</taxon>
        <taxon>Ciliophora</taxon>
        <taxon>Intramacronucleata</taxon>
        <taxon>Oligohymenophorea</taxon>
        <taxon>Peniculida</taxon>
        <taxon>Parameciidae</taxon>
        <taxon>Paramecium</taxon>
    </lineage>
</organism>
<keyword evidence="2" id="KW-1185">Reference proteome</keyword>
<comment type="caution">
    <text evidence="1">The sequence shown here is derived from an EMBL/GenBank/DDBJ whole genome shotgun (WGS) entry which is preliminary data.</text>
</comment>
<reference evidence="1" key="1">
    <citation type="submission" date="2021-01" db="EMBL/GenBank/DDBJ databases">
        <authorList>
            <consortium name="Genoscope - CEA"/>
            <person name="William W."/>
        </authorList>
    </citation>
    <scope>NUCLEOTIDE SEQUENCE</scope>
</reference>
<evidence type="ECO:0000313" key="1">
    <source>
        <dbReference type="EMBL" id="CAD8163574.1"/>
    </source>
</evidence>